<gene>
    <name evidence="2" type="ORF">D2L64_02235</name>
</gene>
<protein>
    <submittedName>
        <fullName evidence="2">Alpha-E domain-containing protein</fullName>
    </submittedName>
</protein>
<dbReference type="Proteomes" id="UP000283832">
    <property type="component" value="Unassembled WGS sequence"/>
</dbReference>
<evidence type="ECO:0000313" key="3">
    <source>
        <dbReference type="Proteomes" id="UP000283832"/>
    </source>
</evidence>
<accession>A0A418N1L4</accession>
<dbReference type="OrthoDB" id="9803532at2"/>
<evidence type="ECO:0000313" key="2">
    <source>
        <dbReference type="EMBL" id="RIV41526.1"/>
    </source>
</evidence>
<proteinExistence type="predicted"/>
<comment type="caution">
    <text evidence="2">The sequence shown here is derived from an EMBL/GenBank/DDBJ whole genome shotgun (WGS) entry which is preliminary data.</text>
</comment>
<evidence type="ECO:0000259" key="1">
    <source>
        <dbReference type="Pfam" id="PF04168"/>
    </source>
</evidence>
<dbReference type="RefSeq" id="WP_119572725.1">
    <property type="nucleotide sequence ID" value="NZ_QXEC01000001.1"/>
</dbReference>
<feature type="domain" description="DUF403" evidence="1">
    <location>
        <begin position="1"/>
        <end position="304"/>
    </location>
</feature>
<dbReference type="AlphaFoldDB" id="A0A418N1L4"/>
<organism evidence="2 3">
    <name type="scientific">Micromonospora radicis</name>
    <dbReference type="NCBI Taxonomy" id="1894971"/>
    <lineage>
        <taxon>Bacteria</taxon>
        <taxon>Bacillati</taxon>
        <taxon>Actinomycetota</taxon>
        <taxon>Actinomycetes</taxon>
        <taxon>Micromonosporales</taxon>
        <taxon>Micromonosporaceae</taxon>
        <taxon>Micromonospora</taxon>
    </lineage>
</organism>
<dbReference type="InterPro" id="IPR051680">
    <property type="entry name" value="ATP-dep_Glu-Cys_Ligase-2"/>
</dbReference>
<reference evidence="2 3" key="1">
    <citation type="submission" date="2018-08" db="EMBL/GenBank/DDBJ databases">
        <title>Jishengella sp. nov., isolated from a root of Azadirachta indica A. Juss. var. siamensis Valenton.</title>
        <authorList>
            <person name="Kuncharoen N."/>
            <person name="Tanasupawat S."/>
            <person name="Kudo T."/>
            <person name="Ohkuma M."/>
        </authorList>
    </citation>
    <scope>NUCLEOTIDE SEQUENCE [LARGE SCALE GENOMIC DNA]</scope>
    <source>
        <strain evidence="2 3">AZ1-13</strain>
    </source>
</reference>
<dbReference type="InterPro" id="IPR007296">
    <property type="entry name" value="DUF403"/>
</dbReference>
<sequence>MLSRIAESLYWIGRYAERAEDTARILDVHLHRMLADPLVDEEAACRSLLAVMGVAQPEQSVSMARVVELLGLDDGGPSSVVGALAAARDNARGARETISADMWECLNATWHALPTTRRQVEQQGMNAFFRWVRDRCSVLAGLADATMSRDESWHFLVLGRSVERVDMTARLLLTQARADAVIPSWVTLLRACGAWETFLRTYRGSLDDQHAAEFLLLDRLFPRSVFAALTAAESCLHELERSGASGAGRGRTGVGTEAQRIIGRARTDLEFRGAAELVADLGTVLDRLQGTCSQVNDAVTLRYFRQTSAVSWVSEAVA</sequence>
<name>A0A418N1L4_9ACTN</name>
<dbReference type="EMBL" id="QXEC01000001">
    <property type="protein sequence ID" value="RIV41526.1"/>
    <property type="molecule type" value="Genomic_DNA"/>
</dbReference>
<dbReference type="PANTHER" id="PTHR34595">
    <property type="entry name" value="BLR5612 PROTEIN"/>
    <property type="match status" value="1"/>
</dbReference>
<keyword evidence="3" id="KW-1185">Reference proteome</keyword>
<dbReference type="Pfam" id="PF04168">
    <property type="entry name" value="Alpha-E"/>
    <property type="match status" value="1"/>
</dbReference>
<dbReference type="PANTHER" id="PTHR34595:SF7">
    <property type="entry name" value="SLL1039 PROTEIN"/>
    <property type="match status" value="1"/>
</dbReference>